<dbReference type="PANTHER" id="PTHR47813:SF2">
    <property type="entry name" value="UBIQUITIN-LIKE SUPERFAMILY PROTEIN"/>
    <property type="match status" value="1"/>
</dbReference>
<organism evidence="3 4">
    <name type="scientific">Saponaria officinalis</name>
    <name type="common">Common soapwort</name>
    <name type="synonym">Lychnis saponaria</name>
    <dbReference type="NCBI Taxonomy" id="3572"/>
    <lineage>
        <taxon>Eukaryota</taxon>
        <taxon>Viridiplantae</taxon>
        <taxon>Streptophyta</taxon>
        <taxon>Embryophyta</taxon>
        <taxon>Tracheophyta</taxon>
        <taxon>Spermatophyta</taxon>
        <taxon>Magnoliopsida</taxon>
        <taxon>eudicotyledons</taxon>
        <taxon>Gunneridae</taxon>
        <taxon>Pentapetalae</taxon>
        <taxon>Caryophyllales</taxon>
        <taxon>Caryophyllaceae</taxon>
        <taxon>Caryophylleae</taxon>
        <taxon>Saponaria</taxon>
    </lineage>
</organism>
<dbReference type="PANTHER" id="PTHR47813">
    <property type="entry name" value="UBIQUITIN-LIKE SUPERFAMILY PROTEIN"/>
    <property type="match status" value="1"/>
</dbReference>
<evidence type="ECO:0000259" key="2">
    <source>
        <dbReference type="Pfam" id="PF11976"/>
    </source>
</evidence>
<evidence type="ECO:0000313" key="4">
    <source>
        <dbReference type="Proteomes" id="UP001443914"/>
    </source>
</evidence>
<sequence>MDDSTDELEPLFDYHRVQPVNFIALEDDSDSSPAYIPKRRKFDKIDNKKVDDFDEDGKMVNKQVVCVDVDDDEEDWLRPPPKNVAPVAKRQEDSAIKELRIKKQELATLVQSAKNALQAVDDAAKRAATISSDSSIEQTTTESTEESLKPSTNRAKIVISIQDKAGTKQYRVFADDKFEQLFKKYASKAKIELEKLTFSFDGDKIDGASTPQSLGMEDDDLIEVNVKPN</sequence>
<dbReference type="Gene3D" id="3.10.20.90">
    <property type="entry name" value="Phosphatidylinositol 3-kinase Catalytic Subunit, Chain A, domain 1"/>
    <property type="match status" value="1"/>
</dbReference>
<reference evidence="3" key="1">
    <citation type="submission" date="2024-03" db="EMBL/GenBank/DDBJ databases">
        <title>WGS assembly of Saponaria officinalis var. Norfolk2.</title>
        <authorList>
            <person name="Jenkins J."/>
            <person name="Shu S."/>
            <person name="Grimwood J."/>
            <person name="Barry K."/>
            <person name="Goodstein D."/>
            <person name="Schmutz J."/>
            <person name="Leebens-Mack J."/>
            <person name="Osbourn A."/>
        </authorList>
    </citation>
    <scope>NUCLEOTIDE SEQUENCE [LARGE SCALE GENOMIC DNA]</scope>
    <source>
        <strain evidence="3">JIC</strain>
    </source>
</reference>
<keyword evidence="4" id="KW-1185">Reference proteome</keyword>
<accession>A0AAW1MV13</accession>
<feature type="domain" description="Rad60/SUMO-like" evidence="2">
    <location>
        <begin position="156"/>
        <end position="225"/>
    </location>
</feature>
<evidence type="ECO:0000256" key="1">
    <source>
        <dbReference type="SAM" id="MobiDB-lite"/>
    </source>
</evidence>
<dbReference type="EMBL" id="JBDFQZ010000002">
    <property type="protein sequence ID" value="KAK9750555.1"/>
    <property type="molecule type" value="Genomic_DNA"/>
</dbReference>
<dbReference type="Pfam" id="PF11976">
    <property type="entry name" value="Rad60-SLD"/>
    <property type="match status" value="1"/>
</dbReference>
<name>A0AAW1MV13_SAPOF</name>
<feature type="compositionally biased region" description="Low complexity" evidence="1">
    <location>
        <begin position="129"/>
        <end position="142"/>
    </location>
</feature>
<dbReference type="AlphaFoldDB" id="A0AAW1MV13"/>
<proteinExistence type="predicted"/>
<dbReference type="InterPro" id="IPR029071">
    <property type="entry name" value="Ubiquitin-like_domsf"/>
</dbReference>
<protein>
    <recommendedName>
        <fullName evidence="2">Rad60/SUMO-like domain-containing protein</fullName>
    </recommendedName>
</protein>
<dbReference type="SUPFAM" id="SSF54236">
    <property type="entry name" value="Ubiquitin-like"/>
    <property type="match status" value="1"/>
</dbReference>
<comment type="caution">
    <text evidence="3">The sequence shown here is derived from an EMBL/GenBank/DDBJ whole genome shotgun (WGS) entry which is preliminary data.</text>
</comment>
<dbReference type="Proteomes" id="UP001443914">
    <property type="component" value="Unassembled WGS sequence"/>
</dbReference>
<dbReference type="InterPro" id="IPR022617">
    <property type="entry name" value="Rad60/SUMO-like_dom"/>
</dbReference>
<feature type="region of interest" description="Disordered" evidence="1">
    <location>
        <begin position="129"/>
        <end position="151"/>
    </location>
</feature>
<dbReference type="CDD" id="cd01763">
    <property type="entry name" value="Ubl_SUMO_like"/>
    <property type="match status" value="1"/>
</dbReference>
<evidence type="ECO:0000313" key="3">
    <source>
        <dbReference type="EMBL" id="KAK9750555.1"/>
    </source>
</evidence>
<gene>
    <name evidence="3" type="ORF">RND81_02G205200</name>
</gene>